<dbReference type="Pfam" id="PF25954">
    <property type="entry name" value="Beta-barrel_RND_2"/>
    <property type="match status" value="1"/>
</dbReference>
<comment type="caution">
    <text evidence="4">The sequence shown here is derived from an EMBL/GenBank/DDBJ whole genome shotgun (WGS) entry which is preliminary data.</text>
</comment>
<keyword evidence="5" id="KW-1185">Reference proteome</keyword>
<protein>
    <submittedName>
        <fullName evidence="4">Hemolysin D</fullName>
    </submittedName>
</protein>
<evidence type="ECO:0000259" key="2">
    <source>
        <dbReference type="Pfam" id="PF25954"/>
    </source>
</evidence>
<dbReference type="PANTHER" id="PTHR30469">
    <property type="entry name" value="MULTIDRUG RESISTANCE PROTEIN MDTA"/>
    <property type="match status" value="1"/>
</dbReference>
<dbReference type="InterPro" id="IPR058647">
    <property type="entry name" value="BSH_CzcB-like"/>
</dbReference>
<dbReference type="Gene3D" id="2.40.50.100">
    <property type="match status" value="1"/>
</dbReference>
<dbReference type="InterPro" id="IPR006143">
    <property type="entry name" value="RND_pump_MFP"/>
</dbReference>
<sequence>MNRSVIIAITIAVGVTGWILSGQFASDEPEPVAGTDAETADLSAALEPNTVSPLEVQVRTFVASERTQEVVVRGKTEAFRTVELKAETPGRVVEVLAERGQRVKEGDILVKFAVKARLAQLAEAEALVRQREIEYAAAKSLNKKGFSANTTLASSKALLDSALAQAKSVRIMLEDLIIRAPFDGIVEERHVEIGDYLKDGNPVATVVDEDPFLVTGQISEMFVNRIKVGDRGTARLVTGETVSGTIRFIGKTADPATRTFRVELLINNTEGTIRSGVTAETVFLTTPVQAHFMSPAYLTLNDEGTLGIRIVDDGDIVRFVPVSILSDSNDGAWVRGLPETARVIVVGNEFVKDGEKVVPVTETAGARS</sequence>
<dbReference type="PANTHER" id="PTHR30469:SF29">
    <property type="entry name" value="BLR2860 PROTEIN"/>
    <property type="match status" value="1"/>
</dbReference>
<dbReference type="InterPro" id="IPR058792">
    <property type="entry name" value="Beta-barrel_RND_2"/>
</dbReference>
<dbReference type="Gene3D" id="2.40.30.170">
    <property type="match status" value="1"/>
</dbReference>
<feature type="domain" description="CusB-like beta-barrel" evidence="2">
    <location>
        <begin position="217"/>
        <end position="281"/>
    </location>
</feature>
<organism evidence="4 5">
    <name type="scientific">Sneathiella chinensis</name>
    <dbReference type="NCBI Taxonomy" id="349750"/>
    <lineage>
        <taxon>Bacteria</taxon>
        <taxon>Pseudomonadati</taxon>
        <taxon>Pseudomonadota</taxon>
        <taxon>Alphaproteobacteria</taxon>
        <taxon>Sneathiellales</taxon>
        <taxon>Sneathiellaceae</taxon>
        <taxon>Sneathiella</taxon>
    </lineage>
</organism>
<evidence type="ECO:0000313" key="5">
    <source>
        <dbReference type="Proteomes" id="UP001161409"/>
    </source>
</evidence>
<dbReference type="EMBL" id="BSNF01000008">
    <property type="protein sequence ID" value="GLQ07076.1"/>
    <property type="molecule type" value="Genomic_DNA"/>
</dbReference>
<dbReference type="SUPFAM" id="SSF111369">
    <property type="entry name" value="HlyD-like secretion proteins"/>
    <property type="match status" value="1"/>
</dbReference>
<name>A0ABQ5U995_9PROT</name>
<dbReference type="Pfam" id="PF25973">
    <property type="entry name" value="BSH_CzcB"/>
    <property type="match status" value="1"/>
</dbReference>
<dbReference type="RefSeq" id="WP_169561156.1">
    <property type="nucleotide sequence ID" value="NZ_BSNF01000008.1"/>
</dbReference>
<feature type="domain" description="CzcB-like barrel-sandwich hybrid" evidence="3">
    <location>
        <begin position="80"/>
        <end position="208"/>
    </location>
</feature>
<evidence type="ECO:0000256" key="1">
    <source>
        <dbReference type="ARBA" id="ARBA00009477"/>
    </source>
</evidence>
<evidence type="ECO:0000313" key="4">
    <source>
        <dbReference type="EMBL" id="GLQ07076.1"/>
    </source>
</evidence>
<evidence type="ECO:0000259" key="3">
    <source>
        <dbReference type="Pfam" id="PF25973"/>
    </source>
</evidence>
<dbReference type="NCBIfam" id="TIGR01730">
    <property type="entry name" value="RND_mfp"/>
    <property type="match status" value="1"/>
</dbReference>
<dbReference type="Gene3D" id="1.10.287.470">
    <property type="entry name" value="Helix hairpin bin"/>
    <property type="match status" value="1"/>
</dbReference>
<reference evidence="4" key="2">
    <citation type="submission" date="2023-01" db="EMBL/GenBank/DDBJ databases">
        <title>Draft genome sequence of Sneathiella chinensis strain NBRC 103408.</title>
        <authorList>
            <person name="Sun Q."/>
            <person name="Mori K."/>
        </authorList>
    </citation>
    <scope>NUCLEOTIDE SEQUENCE</scope>
    <source>
        <strain evidence="4">NBRC 103408</strain>
    </source>
</reference>
<dbReference type="Proteomes" id="UP001161409">
    <property type="component" value="Unassembled WGS sequence"/>
</dbReference>
<gene>
    <name evidence="4" type="ORF">GCM10007924_22970</name>
</gene>
<reference evidence="4" key="1">
    <citation type="journal article" date="2014" name="Int. J. Syst. Evol. Microbiol.">
        <title>Complete genome of a new Firmicutes species belonging to the dominant human colonic microbiota ('Ruminococcus bicirculans') reveals two chromosomes and a selective capacity to utilize plant glucans.</title>
        <authorList>
            <consortium name="NISC Comparative Sequencing Program"/>
            <person name="Wegmann U."/>
            <person name="Louis P."/>
            <person name="Goesmann A."/>
            <person name="Henrissat B."/>
            <person name="Duncan S.H."/>
            <person name="Flint H.J."/>
        </authorList>
    </citation>
    <scope>NUCLEOTIDE SEQUENCE</scope>
    <source>
        <strain evidence="4">NBRC 103408</strain>
    </source>
</reference>
<proteinExistence type="inferred from homology"/>
<comment type="similarity">
    <text evidence="1">Belongs to the membrane fusion protein (MFP) (TC 8.A.1) family.</text>
</comment>
<accession>A0ABQ5U995</accession>